<protein>
    <recommendedName>
        <fullName evidence="4">dihydroneopterin aldolase</fullName>
        <ecNumber evidence="4">4.1.2.25</ecNumber>
    </recommendedName>
    <alternativeName>
        <fullName evidence="7">7,8-dihydroneopterin aldolase</fullName>
    </alternativeName>
</protein>
<dbReference type="InterPro" id="IPR006157">
    <property type="entry name" value="FolB_dom"/>
</dbReference>
<organism evidence="9 10">
    <name type="scientific">Thiobacillus sedimenti</name>
    <dbReference type="NCBI Taxonomy" id="3110231"/>
    <lineage>
        <taxon>Bacteria</taxon>
        <taxon>Pseudomonadati</taxon>
        <taxon>Pseudomonadota</taxon>
        <taxon>Betaproteobacteria</taxon>
        <taxon>Nitrosomonadales</taxon>
        <taxon>Thiobacillaceae</taxon>
        <taxon>Thiobacillus</taxon>
    </lineage>
</organism>
<dbReference type="Gene3D" id="3.30.1130.10">
    <property type="match status" value="1"/>
</dbReference>
<dbReference type="InterPro" id="IPR006156">
    <property type="entry name" value="Dihydroneopterin_aldolase"/>
</dbReference>
<comment type="similarity">
    <text evidence="3">Belongs to the DHNA family.</text>
</comment>
<evidence type="ECO:0000256" key="2">
    <source>
        <dbReference type="ARBA" id="ARBA00005013"/>
    </source>
</evidence>
<evidence type="ECO:0000256" key="3">
    <source>
        <dbReference type="ARBA" id="ARBA00005708"/>
    </source>
</evidence>
<gene>
    <name evidence="9" type="ORF">VA613_06575</name>
</gene>
<dbReference type="EMBL" id="CP141769">
    <property type="protein sequence ID" value="WRS40535.1"/>
    <property type="molecule type" value="Genomic_DNA"/>
</dbReference>
<dbReference type="PANTHER" id="PTHR42844:SF1">
    <property type="entry name" value="DIHYDRONEOPTERIN ALDOLASE 1-RELATED"/>
    <property type="match status" value="1"/>
</dbReference>
<evidence type="ECO:0000256" key="1">
    <source>
        <dbReference type="ARBA" id="ARBA00001353"/>
    </source>
</evidence>
<dbReference type="InterPro" id="IPR043133">
    <property type="entry name" value="GTP-CH-I_C/QueF"/>
</dbReference>
<feature type="domain" description="Dihydroneopterin aldolase/epimerase" evidence="8">
    <location>
        <begin position="8"/>
        <end position="118"/>
    </location>
</feature>
<accession>A0ABZ1CNC0</accession>
<evidence type="ECO:0000256" key="6">
    <source>
        <dbReference type="ARBA" id="ARBA00023239"/>
    </source>
</evidence>
<dbReference type="SMART" id="SM00905">
    <property type="entry name" value="FolB"/>
    <property type="match status" value="1"/>
</dbReference>
<proteinExistence type="inferred from homology"/>
<reference evidence="9 10" key="1">
    <citation type="submission" date="2023-12" db="EMBL/GenBank/DDBJ databases">
        <title>Thiobacillus sedimentum sp. nov., a chemolithoautotrophic sulfur-oxidizing bacterium isolated from freshwater sediment.</title>
        <authorList>
            <person name="Luo J."/>
            <person name="Dai C."/>
        </authorList>
    </citation>
    <scope>NUCLEOTIDE SEQUENCE [LARGE SCALE GENOMIC DNA]</scope>
    <source>
        <strain evidence="9 10">SCUT-2</strain>
    </source>
</reference>
<sequence length="122" mass="13962">MEIFNRRIRIRAFCMPISLGFYEAEKKSPQRVLIDVELRLAPLQHDIPDDVRATVDYDLMHRTIPKLVAGRHFNLQETLCHEILSVCIKLDGVIGARVWVRKPDICADCKSAGYEAEVSVNI</sequence>
<evidence type="ECO:0000313" key="9">
    <source>
        <dbReference type="EMBL" id="WRS40535.1"/>
    </source>
</evidence>
<evidence type="ECO:0000313" key="10">
    <source>
        <dbReference type="Proteomes" id="UP001334732"/>
    </source>
</evidence>
<dbReference type="Proteomes" id="UP001334732">
    <property type="component" value="Chromosome"/>
</dbReference>
<dbReference type="NCBIfam" id="TIGR00526">
    <property type="entry name" value="folB_dom"/>
    <property type="match status" value="1"/>
</dbReference>
<evidence type="ECO:0000256" key="4">
    <source>
        <dbReference type="ARBA" id="ARBA00013043"/>
    </source>
</evidence>
<dbReference type="SUPFAM" id="SSF55620">
    <property type="entry name" value="Tetrahydrobiopterin biosynthesis enzymes-like"/>
    <property type="match status" value="1"/>
</dbReference>
<dbReference type="Pfam" id="PF02152">
    <property type="entry name" value="FolB"/>
    <property type="match status" value="1"/>
</dbReference>
<evidence type="ECO:0000259" key="8">
    <source>
        <dbReference type="SMART" id="SM00905"/>
    </source>
</evidence>
<keyword evidence="5" id="KW-0289">Folate biosynthesis</keyword>
<dbReference type="RefSeq" id="WP_324781062.1">
    <property type="nucleotide sequence ID" value="NZ_CP141769.1"/>
</dbReference>
<comment type="catalytic activity">
    <reaction evidence="1">
        <text>7,8-dihydroneopterin = 6-hydroxymethyl-7,8-dihydropterin + glycolaldehyde</text>
        <dbReference type="Rhea" id="RHEA:10540"/>
        <dbReference type="ChEBI" id="CHEBI:17001"/>
        <dbReference type="ChEBI" id="CHEBI:17071"/>
        <dbReference type="ChEBI" id="CHEBI:44841"/>
        <dbReference type="EC" id="4.1.2.25"/>
    </reaction>
</comment>
<evidence type="ECO:0000256" key="5">
    <source>
        <dbReference type="ARBA" id="ARBA00022909"/>
    </source>
</evidence>
<keyword evidence="10" id="KW-1185">Reference proteome</keyword>
<name>A0ABZ1CNC0_9PROT</name>
<dbReference type="PANTHER" id="PTHR42844">
    <property type="entry name" value="DIHYDRONEOPTERIN ALDOLASE 1-RELATED"/>
    <property type="match status" value="1"/>
</dbReference>
<evidence type="ECO:0000256" key="7">
    <source>
        <dbReference type="ARBA" id="ARBA00032903"/>
    </source>
</evidence>
<dbReference type="EC" id="4.1.2.25" evidence="4"/>
<keyword evidence="6" id="KW-0456">Lyase</keyword>
<comment type="pathway">
    <text evidence="2">Cofactor biosynthesis; tetrahydrofolate biosynthesis; 2-amino-4-hydroxy-6-hydroxymethyl-7,8-dihydropteridine diphosphate from 7,8-dihydroneopterin triphosphate: step 3/4.</text>
</comment>